<protein>
    <submittedName>
        <fullName evidence="2">Uncharacterized protein</fullName>
    </submittedName>
</protein>
<reference evidence="3" key="1">
    <citation type="submission" date="2023-07" db="EMBL/GenBank/DDBJ databases">
        <title>Whole genome shotgun sequence of Streptomyces spororaveus NBRC 15456.</title>
        <authorList>
            <person name="Komaki H."/>
            <person name="Tamura T."/>
        </authorList>
    </citation>
    <scope>NUCLEOTIDE SEQUENCE [LARGE SCALE GENOMIC DNA]</scope>
    <source>
        <strain evidence="3">NBRC 15456</strain>
    </source>
</reference>
<evidence type="ECO:0000313" key="3">
    <source>
        <dbReference type="Proteomes" id="UP000608522"/>
    </source>
</evidence>
<keyword evidence="3" id="KW-1185">Reference proteome</keyword>
<dbReference type="Proteomes" id="UP000608522">
    <property type="component" value="Unassembled WGS sequence"/>
</dbReference>
<gene>
    <name evidence="2" type="ORF">Sspor_45220</name>
</gene>
<feature type="region of interest" description="Disordered" evidence="1">
    <location>
        <begin position="1"/>
        <end position="23"/>
    </location>
</feature>
<accession>A0ABQ3TF20</accession>
<evidence type="ECO:0000313" key="2">
    <source>
        <dbReference type="EMBL" id="GHI78961.1"/>
    </source>
</evidence>
<organism evidence="2 3">
    <name type="scientific">Streptomyces spororaveus</name>
    <dbReference type="NCBI Taxonomy" id="284039"/>
    <lineage>
        <taxon>Bacteria</taxon>
        <taxon>Bacillati</taxon>
        <taxon>Actinomycetota</taxon>
        <taxon>Actinomycetes</taxon>
        <taxon>Kitasatosporales</taxon>
        <taxon>Streptomycetaceae</taxon>
        <taxon>Streptomyces</taxon>
    </lineage>
</organism>
<name>A0ABQ3TF20_9ACTN</name>
<comment type="caution">
    <text evidence="2">The sequence shown here is derived from an EMBL/GenBank/DDBJ whole genome shotgun (WGS) entry which is preliminary data.</text>
</comment>
<sequence>MRRSPPVVDQPVSGMAGPPSGTPTLWAPATGVPSTASWASVGVVIRKPSPAPARARTAAIRIAQVVARSATRDRKSRTATASVAVQSTTTVTAMAL</sequence>
<evidence type="ECO:0000256" key="1">
    <source>
        <dbReference type="SAM" id="MobiDB-lite"/>
    </source>
</evidence>
<dbReference type="EMBL" id="BNED01000005">
    <property type="protein sequence ID" value="GHI78961.1"/>
    <property type="molecule type" value="Genomic_DNA"/>
</dbReference>
<proteinExistence type="predicted"/>